<evidence type="ECO:0000313" key="5">
    <source>
        <dbReference type="Proteomes" id="UP000584931"/>
    </source>
</evidence>
<evidence type="ECO:0000256" key="2">
    <source>
        <dbReference type="SAM" id="Phobius"/>
    </source>
</evidence>
<feature type="domain" description="TadE-like" evidence="3">
    <location>
        <begin position="57"/>
        <end position="95"/>
    </location>
</feature>
<accession>A0A7Y9XG28</accession>
<feature type="transmembrane region" description="Helical" evidence="2">
    <location>
        <begin position="59"/>
        <end position="81"/>
    </location>
</feature>
<dbReference type="EMBL" id="JACCHL010000001">
    <property type="protein sequence ID" value="NYH53980.1"/>
    <property type="molecule type" value="Genomic_DNA"/>
</dbReference>
<keyword evidence="2" id="KW-1133">Transmembrane helix</keyword>
<keyword evidence="2" id="KW-0472">Membrane</keyword>
<gene>
    <name evidence="4" type="ORF">HNR06_003569</name>
</gene>
<evidence type="ECO:0000259" key="3">
    <source>
        <dbReference type="Pfam" id="PF07811"/>
    </source>
</evidence>
<dbReference type="AlphaFoldDB" id="A0A7Y9XG28"/>
<reference evidence="4 5" key="1">
    <citation type="submission" date="2020-07" db="EMBL/GenBank/DDBJ databases">
        <title>Sequencing the genomes of 1000 actinobacteria strains.</title>
        <authorList>
            <person name="Klenk H.-P."/>
        </authorList>
    </citation>
    <scope>NUCLEOTIDE SEQUENCE [LARGE SCALE GENOMIC DNA]</scope>
    <source>
        <strain evidence="4 5">DSM 45278</strain>
    </source>
</reference>
<feature type="region of interest" description="Disordered" evidence="1">
    <location>
        <begin position="1"/>
        <end position="47"/>
    </location>
</feature>
<evidence type="ECO:0000256" key="1">
    <source>
        <dbReference type="SAM" id="MobiDB-lite"/>
    </source>
</evidence>
<name>A0A7Y9XG28_9ACTN</name>
<proteinExistence type="predicted"/>
<dbReference type="InterPro" id="IPR012495">
    <property type="entry name" value="TadE-like_dom"/>
</dbReference>
<sequence>MSADPAGGHPSRAVLPDVRRSTGRQGVGHRDAGRRGPRRLLLGDRPGRGGDRGGPLLEFAAIFPVLLLVAALAIEAFLAFVAAERLESAARAGARVAGAERSEGAEAAARRALPSWLDEAAVTSGGDDHGGFYVEVSHPLPIVFSSVGLDLTLTRRVDMPDV</sequence>
<comment type="caution">
    <text evidence="4">The sequence shown here is derived from an EMBL/GenBank/DDBJ whole genome shotgun (WGS) entry which is preliminary data.</text>
</comment>
<dbReference type="Pfam" id="PF07811">
    <property type="entry name" value="TadE"/>
    <property type="match status" value="1"/>
</dbReference>
<evidence type="ECO:0000313" key="4">
    <source>
        <dbReference type="EMBL" id="NYH53980.1"/>
    </source>
</evidence>
<protein>
    <recommendedName>
        <fullName evidence="3">TadE-like domain-containing protein</fullName>
    </recommendedName>
</protein>
<keyword evidence="2" id="KW-0812">Transmembrane</keyword>
<dbReference type="Proteomes" id="UP000584931">
    <property type="component" value="Unassembled WGS sequence"/>
</dbReference>
<organism evidence="4 5">
    <name type="scientific">Nocardiopsis sinuspersici</name>
    <dbReference type="NCBI Taxonomy" id="501010"/>
    <lineage>
        <taxon>Bacteria</taxon>
        <taxon>Bacillati</taxon>
        <taxon>Actinomycetota</taxon>
        <taxon>Actinomycetes</taxon>
        <taxon>Streptosporangiales</taxon>
        <taxon>Nocardiopsidaceae</taxon>
        <taxon>Nocardiopsis</taxon>
    </lineage>
</organism>